<dbReference type="KEGG" id="hyj:FHG12_02940"/>
<dbReference type="SUPFAM" id="SSF82171">
    <property type="entry name" value="DPP6 N-terminal domain-like"/>
    <property type="match status" value="1"/>
</dbReference>
<keyword evidence="2 4" id="KW-0472">Membrane</keyword>
<dbReference type="CDD" id="cd00161">
    <property type="entry name" value="beta-trefoil_Ricin-like"/>
    <property type="match status" value="1"/>
</dbReference>
<dbReference type="SUPFAM" id="SSF50370">
    <property type="entry name" value="Ricin B-like lectins"/>
    <property type="match status" value="1"/>
</dbReference>
<dbReference type="SUPFAM" id="SSF103088">
    <property type="entry name" value="OmpA-like"/>
    <property type="match status" value="1"/>
</dbReference>
<evidence type="ECO:0000256" key="1">
    <source>
        <dbReference type="ARBA" id="ARBA00004442"/>
    </source>
</evidence>
<dbReference type="Gene3D" id="2.80.10.50">
    <property type="match status" value="1"/>
</dbReference>
<reference evidence="7 8" key="1">
    <citation type="submission" date="2019-06" db="EMBL/GenBank/DDBJ databases">
        <authorList>
            <person name="Srinivasan S."/>
        </authorList>
    </citation>
    <scope>NUCLEOTIDE SEQUENCE [LARGE SCALE GENOMIC DNA]</scope>
    <source>
        <strain evidence="7 8">17J68-5</strain>
    </source>
</reference>
<evidence type="ECO:0000313" key="8">
    <source>
        <dbReference type="Proteomes" id="UP000305398"/>
    </source>
</evidence>
<evidence type="ECO:0000256" key="2">
    <source>
        <dbReference type="ARBA" id="ARBA00023136"/>
    </source>
</evidence>
<dbReference type="InterPro" id="IPR035992">
    <property type="entry name" value="Ricin_B-like_lectins"/>
</dbReference>
<organism evidence="7 8">
    <name type="scientific">Hymenobacter jejuensis</name>
    <dbReference type="NCBI Taxonomy" id="2502781"/>
    <lineage>
        <taxon>Bacteria</taxon>
        <taxon>Pseudomonadati</taxon>
        <taxon>Bacteroidota</taxon>
        <taxon>Cytophagia</taxon>
        <taxon>Cytophagales</taxon>
        <taxon>Hymenobacteraceae</taxon>
        <taxon>Hymenobacter</taxon>
    </lineage>
</organism>
<dbReference type="CDD" id="cd07185">
    <property type="entry name" value="OmpA_C-like"/>
    <property type="match status" value="1"/>
</dbReference>
<dbReference type="PROSITE" id="PS50231">
    <property type="entry name" value="RICIN_B_LECTIN"/>
    <property type="match status" value="1"/>
</dbReference>
<dbReference type="Pfam" id="PF00691">
    <property type="entry name" value="OmpA"/>
    <property type="match status" value="1"/>
</dbReference>
<dbReference type="InterPro" id="IPR000772">
    <property type="entry name" value="Ricin_B_lectin"/>
</dbReference>
<accession>A0A5B7ZZ52</accession>
<evidence type="ECO:0000256" key="3">
    <source>
        <dbReference type="ARBA" id="ARBA00023237"/>
    </source>
</evidence>
<dbReference type="OrthoDB" id="1488841at2"/>
<feature type="domain" description="OmpA-like" evidence="6">
    <location>
        <begin position="560"/>
        <end position="676"/>
    </location>
</feature>
<evidence type="ECO:0000313" key="7">
    <source>
        <dbReference type="EMBL" id="QDA59122.1"/>
    </source>
</evidence>
<dbReference type="InterPro" id="IPR011659">
    <property type="entry name" value="WD40"/>
</dbReference>
<comment type="subcellular location">
    <subcellularLocation>
        <location evidence="1">Cell outer membrane</location>
    </subcellularLocation>
</comment>
<feature type="chain" id="PRO_5023078440" description="OmpA-like domain-containing protein" evidence="5">
    <location>
        <begin position="24"/>
        <end position="676"/>
    </location>
</feature>
<dbReference type="PRINTS" id="PR01021">
    <property type="entry name" value="OMPADOMAIN"/>
</dbReference>
<proteinExistence type="predicted"/>
<dbReference type="Gene3D" id="2.120.10.30">
    <property type="entry name" value="TolB, C-terminal domain"/>
    <property type="match status" value="1"/>
</dbReference>
<dbReference type="InterPro" id="IPR006665">
    <property type="entry name" value="OmpA-like"/>
</dbReference>
<keyword evidence="8" id="KW-1185">Reference proteome</keyword>
<dbReference type="InterPro" id="IPR011042">
    <property type="entry name" value="6-blade_b-propeller_TolB-like"/>
</dbReference>
<dbReference type="Proteomes" id="UP000305398">
    <property type="component" value="Chromosome"/>
</dbReference>
<dbReference type="Pfam" id="PF14200">
    <property type="entry name" value="RicinB_lectin_2"/>
    <property type="match status" value="1"/>
</dbReference>
<name>A0A5B7ZZ52_9BACT</name>
<keyword evidence="3" id="KW-0998">Cell outer membrane</keyword>
<dbReference type="InterPro" id="IPR006664">
    <property type="entry name" value="OMP_bac"/>
</dbReference>
<dbReference type="RefSeq" id="WP_139514197.1">
    <property type="nucleotide sequence ID" value="NZ_CP040896.1"/>
</dbReference>
<dbReference type="PANTHER" id="PTHR30329">
    <property type="entry name" value="STATOR ELEMENT OF FLAGELLAR MOTOR COMPLEX"/>
    <property type="match status" value="1"/>
</dbReference>
<dbReference type="AlphaFoldDB" id="A0A5B7ZZ52"/>
<dbReference type="PROSITE" id="PS51123">
    <property type="entry name" value="OMPA_2"/>
    <property type="match status" value="1"/>
</dbReference>
<protein>
    <recommendedName>
        <fullName evidence="6">OmpA-like domain-containing protein</fullName>
    </recommendedName>
</protein>
<dbReference type="InterPro" id="IPR036737">
    <property type="entry name" value="OmpA-like_sf"/>
</dbReference>
<dbReference type="Pfam" id="PF07676">
    <property type="entry name" value="PD40"/>
    <property type="match status" value="3"/>
</dbReference>
<dbReference type="CDD" id="cd15482">
    <property type="entry name" value="Sialidase_non-viral"/>
    <property type="match status" value="1"/>
</dbReference>
<dbReference type="InterPro" id="IPR050330">
    <property type="entry name" value="Bact_OuterMem_StrucFunc"/>
</dbReference>
<evidence type="ECO:0000259" key="6">
    <source>
        <dbReference type="PROSITE" id="PS51123"/>
    </source>
</evidence>
<dbReference type="PANTHER" id="PTHR30329:SF21">
    <property type="entry name" value="LIPOPROTEIN YIAD-RELATED"/>
    <property type="match status" value="1"/>
</dbReference>
<evidence type="ECO:0000256" key="5">
    <source>
        <dbReference type="SAM" id="SignalP"/>
    </source>
</evidence>
<dbReference type="GO" id="GO:0009279">
    <property type="term" value="C:cell outer membrane"/>
    <property type="evidence" value="ECO:0007669"/>
    <property type="project" value="UniProtKB-SubCell"/>
</dbReference>
<keyword evidence="5" id="KW-0732">Signal</keyword>
<dbReference type="Gene3D" id="3.30.1330.60">
    <property type="entry name" value="OmpA-like domain"/>
    <property type="match status" value="1"/>
</dbReference>
<dbReference type="EMBL" id="CP040896">
    <property type="protein sequence ID" value="QDA59122.1"/>
    <property type="molecule type" value="Genomic_DNA"/>
</dbReference>
<dbReference type="Gene3D" id="2.60.40.1120">
    <property type="entry name" value="Carboxypeptidase-like, regulatory domain"/>
    <property type="match status" value="1"/>
</dbReference>
<sequence>MNHSLFRSLFLLFVLLTTGPLQAQQVDFTIDESAWYGIIARSSGLSLDVTNSSAEAGAATVQWEFTHSPSQQWRFVRVTPGSVFFRIEAKNSGKCLTSEGPAENAALVQRPWSGSLYQQWALVPAGPMGSLQLVSRGNDKCAAIATADKANGTPVVSQKPANRATQQWRLFKLRLTVDGSQYGTPEALSAVSTPGNELQPVITPDNRTLYLTRTKYTGNTEGNTDSGDIWVSTTADNGKTWGPATRLDALNTPQNNGVMAVVGNGNTLVVRGTYERDGSFRDEGVSQVARNAKGKAAVPQPLDIENYYSAGTATTFFQTPDEKVLLLSLERADSQGLNDLYVSLPAGDGSWTEPRSLGSIVNSPGFEFAPWLSPDGKRLYFSSYGHAGYGSADIFVSNRLDESWTNWSEPRNLGAPINGAGFDAYFILEPNGKHAFFASSRTPNGPTDLYRAEVGVAPVVAPADTAKPAAPPVAVRTLLTGHVLDAGTRKPIAAEVKVVRLGDNIVFNATARSEPSGGNFQFSLPAGQYRITAISGGFLTATDTVRMVGSVSRDLLLVPAAVGSRLELPTLIFAQGKYDLLPASYSELNRLARTLIDNPAVNIRLEGHTDNVGPADKNLKLSEDRVAEVKRYLVTRGIGENRITTVGYGGSKPRASNAREETRRLNRRVEFTITNR</sequence>
<gene>
    <name evidence="7" type="ORF">FHG12_02940</name>
</gene>
<evidence type="ECO:0000256" key="4">
    <source>
        <dbReference type="PROSITE-ProRule" id="PRU00473"/>
    </source>
</evidence>
<feature type="signal peptide" evidence="5">
    <location>
        <begin position="1"/>
        <end position="23"/>
    </location>
</feature>